<dbReference type="EMBL" id="RCHS01002978">
    <property type="protein sequence ID" value="RMX44472.1"/>
    <property type="molecule type" value="Genomic_DNA"/>
</dbReference>
<dbReference type="Proteomes" id="UP000275408">
    <property type="component" value="Unassembled WGS sequence"/>
</dbReference>
<accession>A0A3M6TSV0</accession>
<reference evidence="1 2" key="1">
    <citation type="journal article" date="2018" name="Sci. Rep.">
        <title>Comparative analysis of the Pocillopora damicornis genome highlights role of immune system in coral evolution.</title>
        <authorList>
            <person name="Cunning R."/>
            <person name="Bay R.A."/>
            <person name="Gillette P."/>
            <person name="Baker A.C."/>
            <person name="Traylor-Knowles N."/>
        </authorList>
    </citation>
    <scope>NUCLEOTIDE SEQUENCE [LARGE SCALE GENOMIC DNA]</scope>
    <source>
        <strain evidence="1">RSMAS</strain>
        <tissue evidence="1">Whole animal</tissue>
    </source>
</reference>
<comment type="caution">
    <text evidence="1">The sequence shown here is derived from an EMBL/GenBank/DDBJ whole genome shotgun (WGS) entry which is preliminary data.</text>
</comment>
<sequence length="317" mass="36501">MSPIDQYDHATLGLLRSQSTNSFRRQPSSRRKHLKRLYDETTLWFILQRPDWICGSPLATFQLTSSIVRSRVTVPSGQLVLNKPFFELRLVPVSGVVKGSHPANLFNELNSIQLKYEDIHRQELADNILSNPKNGNRFMHEHITHLKTISKDKGCDIIIDETVNAPRKSLRGLLFFYEPYTAAVRDSEKIIPTSLSQGMKIREMWEEFLRRFDKENSAMNATDFYAGDSFGLFIDLRSLSDYDLNVSGLRLMNRKEEVHLAINRKPSSSRKVKSHIFILSDAQLNINREYICAQENGNIYVQIHSFVISQKPKNKSA</sequence>
<protein>
    <submittedName>
        <fullName evidence="1">Uncharacterized protein</fullName>
    </submittedName>
</protein>
<evidence type="ECO:0000313" key="2">
    <source>
        <dbReference type="Proteomes" id="UP000275408"/>
    </source>
</evidence>
<proteinExistence type="predicted"/>
<keyword evidence="2" id="KW-1185">Reference proteome</keyword>
<gene>
    <name evidence="1" type="ORF">pdam_00006088</name>
</gene>
<name>A0A3M6TSV0_POCDA</name>
<dbReference type="AlphaFoldDB" id="A0A3M6TSV0"/>
<organism evidence="1 2">
    <name type="scientific">Pocillopora damicornis</name>
    <name type="common">Cauliflower coral</name>
    <name type="synonym">Millepora damicornis</name>
    <dbReference type="NCBI Taxonomy" id="46731"/>
    <lineage>
        <taxon>Eukaryota</taxon>
        <taxon>Metazoa</taxon>
        <taxon>Cnidaria</taxon>
        <taxon>Anthozoa</taxon>
        <taxon>Hexacorallia</taxon>
        <taxon>Scleractinia</taxon>
        <taxon>Astrocoeniina</taxon>
        <taxon>Pocilloporidae</taxon>
        <taxon>Pocillopora</taxon>
    </lineage>
</organism>
<evidence type="ECO:0000313" key="1">
    <source>
        <dbReference type="EMBL" id="RMX44472.1"/>
    </source>
</evidence>